<dbReference type="EC" id="3.1.26.4" evidence="4 10"/>
<dbReference type="PANTHER" id="PTHR10642">
    <property type="entry name" value="RIBONUCLEASE H1"/>
    <property type="match status" value="1"/>
</dbReference>
<keyword evidence="10" id="KW-0963">Cytoplasm</keyword>
<accession>A0A1M6Z9B3</accession>
<reference evidence="13" key="1">
    <citation type="submission" date="2016-11" db="EMBL/GenBank/DDBJ databases">
        <authorList>
            <person name="Varghese N."/>
            <person name="Submissions S."/>
        </authorList>
    </citation>
    <scope>NUCLEOTIDE SEQUENCE [LARGE SCALE GENOMIC DNA]</scope>
    <source>
        <strain evidence="13">DSM 29327</strain>
    </source>
</reference>
<evidence type="ECO:0000313" key="12">
    <source>
        <dbReference type="EMBL" id="SHL27030.1"/>
    </source>
</evidence>
<organism evidence="12 13">
    <name type="scientific">Roseovarius marisflavi</name>
    <dbReference type="NCBI Taxonomy" id="1054996"/>
    <lineage>
        <taxon>Bacteria</taxon>
        <taxon>Pseudomonadati</taxon>
        <taxon>Pseudomonadota</taxon>
        <taxon>Alphaproteobacteria</taxon>
        <taxon>Rhodobacterales</taxon>
        <taxon>Roseobacteraceae</taxon>
        <taxon>Roseovarius</taxon>
    </lineage>
</organism>
<dbReference type="HAMAP" id="MF_00042">
    <property type="entry name" value="RNase_H"/>
    <property type="match status" value="1"/>
</dbReference>
<proteinExistence type="inferred from homology"/>
<dbReference type="NCBIfam" id="NF001236">
    <property type="entry name" value="PRK00203.1"/>
    <property type="match status" value="1"/>
</dbReference>
<dbReference type="GO" id="GO:0043137">
    <property type="term" value="P:DNA replication, removal of RNA primer"/>
    <property type="evidence" value="ECO:0007669"/>
    <property type="project" value="TreeGrafter"/>
</dbReference>
<dbReference type="STRING" id="1054996.SAMN05444414_10964"/>
<dbReference type="GO" id="GO:0004523">
    <property type="term" value="F:RNA-DNA hybrid ribonuclease activity"/>
    <property type="evidence" value="ECO:0007669"/>
    <property type="project" value="UniProtKB-UniRule"/>
</dbReference>
<keyword evidence="9 10" id="KW-0460">Magnesium</keyword>
<dbReference type="EMBL" id="FRBN01000009">
    <property type="protein sequence ID" value="SHL27030.1"/>
    <property type="molecule type" value="Genomic_DNA"/>
</dbReference>
<dbReference type="Gene3D" id="3.30.420.10">
    <property type="entry name" value="Ribonuclease H-like superfamily/Ribonuclease H"/>
    <property type="match status" value="1"/>
</dbReference>
<dbReference type="Pfam" id="PF00075">
    <property type="entry name" value="RNase_H"/>
    <property type="match status" value="1"/>
</dbReference>
<evidence type="ECO:0000256" key="7">
    <source>
        <dbReference type="ARBA" id="ARBA00022759"/>
    </source>
</evidence>
<comment type="similarity">
    <text evidence="2 10">Belongs to the RNase H family.</text>
</comment>
<keyword evidence="5 10" id="KW-0540">Nuclease</keyword>
<evidence type="ECO:0000256" key="2">
    <source>
        <dbReference type="ARBA" id="ARBA00005300"/>
    </source>
</evidence>
<gene>
    <name evidence="10" type="primary">rnhA</name>
    <name evidence="12" type="ORF">SAMN05444414_10964</name>
</gene>
<feature type="binding site" evidence="10">
    <location>
        <position position="54"/>
    </location>
    <ligand>
        <name>Mg(2+)</name>
        <dbReference type="ChEBI" id="CHEBI:18420"/>
        <label>1</label>
    </ligand>
</feature>
<dbReference type="CDD" id="cd09278">
    <property type="entry name" value="RNase_HI_prokaryote_like"/>
    <property type="match status" value="1"/>
</dbReference>
<evidence type="ECO:0000256" key="6">
    <source>
        <dbReference type="ARBA" id="ARBA00022723"/>
    </source>
</evidence>
<keyword evidence="6 10" id="KW-0479">Metal-binding</keyword>
<comment type="catalytic activity">
    <reaction evidence="1 10">
        <text>Endonucleolytic cleavage to 5'-phosphomonoester.</text>
        <dbReference type="EC" id="3.1.26.4"/>
    </reaction>
</comment>
<evidence type="ECO:0000256" key="10">
    <source>
        <dbReference type="HAMAP-Rule" id="MF_00042"/>
    </source>
</evidence>
<feature type="domain" description="RNase H type-1" evidence="11">
    <location>
        <begin position="2"/>
        <end position="150"/>
    </location>
</feature>
<dbReference type="Proteomes" id="UP000184191">
    <property type="component" value="Unassembled WGS sequence"/>
</dbReference>
<dbReference type="InterPro" id="IPR012337">
    <property type="entry name" value="RNaseH-like_sf"/>
</dbReference>
<dbReference type="PROSITE" id="PS50879">
    <property type="entry name" value="RNASE_H_1"/>
    <property type="match status" value="1"/>
</dbReference>
<feature type="binding site" evidence="10">
    <location>
        <position position="11"/>
    </location>
    <ligand>
        <name>Mg(2+)</name>
        <dbReference type="ChEBI" id="CHEBI:18420"/>
        <label>1</label>
    </ligand>
</feature>
<comment type="subcellular location">
    <subcellularLocation>
        <location evidence="10">Cytoplasm</location>
    </subcellularLocation>
</comment>
<keyword evidence="7 10" id="KW-0255">Endonuclease</keyword>
<keyword evidence="13" id="KW-1185">Reference proteome</keyword>
<dbReference type="InterPro" id="IPR022892">
    <property type="entry name" value="RNaseHI"/>
</dbReference>
<dbReference type="RefSeq" id="WP_073197656.1">
    <property type="nucleotide sequence ID" value="NZ_FRBN01000009.1"/>
</dbReference>
<dbReference type="SUPFAM" id="SSF53098">
    <property type="entry name" value="Ribonuclease H-like"/>
    <property type="match status" value="1"/>
</dbReference>
<name>A0A1M6Z9B3_9RHOB</name>
<evidence type="ECO:0000256" key="3">
    <source>
        <dbReference type="ARBA" id="ARBA00011245"/>
    </source>
</evidence>
<dbReference type="InterPro" id="IPR036397">
    <property type="entry name" value="RNaseH_sf"/>
</dbReference>
<feature type="binding site" evidence="10">
    <location>
        <position position="11"/>
    </location>
    <ligand>
        <name>Mg(2+)</name>
        <dbReference type="ChEBI" id="CHEBI:18420"/>
        <label>2</label>
    </ligand>
</feature>
<comment type="function">
    <text evidence="10">Endonuclease that specifically degrades the RNA of RNA-DNA hybrids.</text>
</comment>
<evidence type="ECO:0000313" key="13">
    <source>
        <dbReference type="Proteomes" id="UP000184191"/>
    </source>
</evidence>
<comment type="subunit">
    <text evidence="3 10">Monomer.</text>
</comment>
<dbReference type="OrthoDB" id="7845843at2"/>
<dbReference type="InterPro" id="IPR002156">
    <property type="entry name" value="RNaseH_domain"/>
</dbReference>
<comment type="cofactor">
    <cofactor evidence="10">
        <name>Mg(2+)</name>
        <dbReference type="ChEBI" id="CHEBI:18420"/>
    </cofactor>
    <text evidence="10">Binds 1 Mg(2+) ion per subunit. May bind a second metal ion at a regulatory site, or after substrate binding.</text>
</comment>
<feature type="binding site" evidence="10">
    <location>
        <position position="78"/>
    </location>
    <ligand>
        <name>Mg(2+)</name>
        <dbReference type="ChEBI" id="CHEBI:18420"/>
        <label>1</label>
    </ligand>
</feature>
<evidence type="ECO:0000256" key="1">
    <source>
        <dbReference type="ARBA" id="ARBA00000077"/>
    </source>
</evidence>
<evidence type="ECO:0000256" key="9">
    <source>
        <dbReference type="ARBA" id="ARBA00022842"/>
    </source>
</evidence>
<dbReference type="InterPro" id="IPR050092">
    <property type="entry name" value="RNase_H"/>
</dbReference>
<feature type="binding site" evidence="10">
    <location>
        <position position="142"/>
    </location>
    <ligand>
        <name>Mg(2+)</name>
        <dbReference type="ChEBI" id="CHEBI:18420"/>
        <label>2</label>
    </ligand>
</feature>
<evidence type="ECO:0000256" key="4">
    <source>
        <dbReference type="ARBA" id="ARBA00012180"/>
    </source>
</evidence>
<dbReference type="AlphaFoldDB" id="A0A1M6Z9B3"/>
<sequence>MTNTEITIHTDGCCLGNPGKGGFAAVVRRYENGVEIKKRVLSDNEPDTTNNRMELMAAITGLRQIKRKEPAKITVFSDSQYVVLGMTERLSKWQTKGWRTASGQPVKNREHWEELLAVSAGLDVQWEWVRGHNGDPRNEEADFFANQAASKQAR</sequence>
<keyword evidence="8 10" id="KW-0378">Hydrolase</keyword>
<evidence type="ECO:0000259" key="11">
    <source>
        <dbReference type="PROSITE" id="PS50879"/>
    </source>
</evidence>
<protein>
    <recommendedName>
        <fullName evidence="4 10">Ribonuclease H</fullName>
        <shortName evidence="10">RNase H</shortName>
        <ecNumber evidence="4 10">3.1.26.4</ecNumber>
    </recommendedName>
</protein>
<evidence type="ECO:0000256" key="5">
    <source>
        <dbReference type="ARBA" id="ARBA00022722"/>
    </source>
</evidence>
<dbReference type="GO" id="GO:0000287">
    <property type="term" value="F:magnesium ion binding"/>
    <property type="evidence" value="ECO:0007669"/>
    <property type="project" value="UniProtKB-UniRule"/>
</dbReference>
<dbReference type="PANTHER" id="PTHR10642:SF26">
    <property type="entry name" value="RIBONUCLEASE H1"/>
    <property type="match status" value="1"/>
</dbReference>
<dbReference type="GO" id="GO:0005737">
    <property type="term" value="C:cytoplasm"/>
    <property type="evidence" value="ECO:0007669"/>
    <property type="project" value="UniProtKB-SubCell"/>
</dbReference>
<dbReference type="GO" id="GO:0003676">
    <property type="term" value="F:nucleic acid binding"/>
    <property type="evidence" value="ECO:0007669"/>
    <property type="project" value="InterPro"/>
</dbReference>
<evidence type="ECO:0000256" key="8">
    <source>
        <dbReference type="ARBA" id="ARBA00022801"/>
    </source>
</evidence>